<protein>
    <recommendedName>
        <fullName evidence="4">Tetratricopeptide repeat-containing protein</fullName>
    </recommendedName>
</protein>
<evidence type="ECO:0000313" key="3">
    <source>
        <dbReference type="Proteomes" id="UP000199150"/>
    </source>
</evidence>
<feature type="chain" id="PRO_5011665968" description="Tetratricopeptide repeat-containing protein" evidence="1">
    <location>
        <begin position="26"/>
        <end position="494"/>
    </location>
</feature>
<dbReference type="EMBL" id="FMTS01000007">
    <property type="protein sequence ID" value="SCW78668.1"/>
    <property type="molecule type" value="Genomic_DNA"/>
</dbReference>
<keyword evidence="1" id="KW-0732">Signal</keyword>
<organism evidence="2 3">
    <name type="scientific">Asticcacaulis taihuensis</name>
    <dbReference type="NCBI Taxonomy" id="260084"/>
    <lineage>
        <taxon>Bacteria</taxon>
        <taxon>Pseudomonadati</taxon>
        <taxon>Pseudomonadota</taxon>
        <taxon>Alphaproteobacteria</taxon>
        <taxon>Caulobacterales</taxon>
        <taxon>Caulobacteraceae</taxon>
        <taxon>Asticcacaulis</taxon>
    </lineage>
</organism>
<proteinExistence type="predicted"/>
<evidence type="ECO:0008006" key="4">
    <source>
        <dbReference type="Google" id="ProtNLM"/>
    </source>
</evidence>
<gene>
    <name evidence="2" type="ORF">SAMN02927928_3407</name>
</gene>
<dbReference type="AlphaFoldDB" id="A0A1G4TBI6"/>
<dbReference type="RefSeq" id="WP_090650299.1">
    <property type="nucleotide sequence ID" value="NZ_CBCRYE010000007.1"/>
</dbReference>
<accession>A0A1G4TBI6</accession>
<evidence type="ECO:0000313" key="2">
    <source>
        <dbReference type="EMBL" id="SCW78668.1"/>
    </source>
</evidence>
<dbReference type="Proteomes" id="UP000199150">
    <property type="component" value="Unassembled WGS sequence"/>
</dbReference>
<feature type="signal peptide" evidence="1">
    <location>
        <begin position="1"/>
        <end position="25"/>
    </location>
</feature>
<sequence length="494" mass="52170">MRVLSNIMAGLAALAVGFCALPALAAPPASSSGTAVAIMQATAATQSGDCAAAMAPLNQLWHDPYLEQSDPKLAAQFRFQLIACTAQPQGIPAALALSAENITRAYDINAYDLHVFLQLIGGKGDEATATLNAALTQFPAQAPDLTDMSVIGVLIANRESHPEVAQAVLNRLEEGRWQIHDISGRPLMGLLRLEGLRASVKAGDTVHADLYRADLKNDAPFYIVSQGDGDISQAAVPAEPVRPVLNREIEEVKAVITANPANLSALAYLMHLEITNDQNALALTQLGGILDLVDKYGLDKFSSPDAYPGLLTTTAELYARIGRFLEAGTAYEAGAKALGPEKSADLLLSYMNFLVDRGQDTDALAVKGRITAPDAAQQATLAMTEACARAYGGDKAGFAASMATLSGQNLMQVKPLLCAGDSDSAAKVLIAAMADPATRDTMIAFMQEGLPPISVSNRDDAFISALLALKKRPDVRAAAEASHIIIRQWPVRLN</sequence>
<keyword evidence="3" id="KW-1185">Reference proteome</keyword>
<dbReference type="OrthoDB" id="7169700at2"/>
<evidence type="ECO:0000256" key="1">
    <source>
        <dbReference type="SAM" id="SignalP"/>
    </source>
</evidence>
<reference evidence="3" key="1">
    <citation type="submission" date="2016-10" db="EMBL/GenBank/DDBJ databases">
        <authorList>
            <person name="Varghese N."/>
            <person name="Submissions S."/>
        </authorList>
    </citation>
    <scope>NUCLEOTIDE SEQUENCE [LARGE SCALE GENOMIC DNA]</scope>
    <source>
        <strain evidence="3">CGMCC 1.3431</strain>
    </source>
</reference>
<name>A0A1G4TBI6_9CAUL</name>